<dbReference type="Gene3D" id="6.20.370.10">
    <property type="match status" value="1"/>
</dbReference>
<accession>A0A1B1H4R7</accession>
<dbReference type="SUPFAM" id="SSF103580">
    <property type="entry name" value="Necrosis inducing protein 1, NIP1"/>
    <property type="match status" value="1"/>
</dbReference>
<protein>
    <submittedName>
        <fullName evidence="2">Necrosis inducing protein-1</fullName>
    </submittedName>
</protein>
<dbReference type="InterPro" id="IPR015087">
    <property type="entry name" value="NIP1"/>
</dbReference>
<reference evidence="2" key="1">
    <citation type="journal article" date="2016" name="BMC Evol. Biol.">
        <title>Weeds, as ancillary hosts, pose disproportionate risk for virulent pathogen transfer to crops.</title>
        <authorList>
            <person name="Linde C.C."/>
            <person name="Smith L.M."/>
            <person name="Peakall R."/>
        </authorList>
    </citation>
    <scope>NUCLEOTIDE SEQUENCE</scope>
    <source>
        <strain evidence="2">RsBG_Hugo_07_3-4</strain>
    </source>
</reference>
<dbReference type="AlphaFoldDB" id="A0A1B1H4R7"/>
<feature type="chain" id="PRO_5008523653" evidence="1">
    <location>
        <begin position="21"/>
        <end position="82"/>
    </location>
</feature>
<dbReference type="EMBL" id="KT340208">
    <property type="protein sequence ID" value="ANQ92034.1"/>
    <property type="molecule type" value="Genomic_DNA"/>
</dbReference>
<gene>
    <name evidence="2" type="primary">NIP1</name>
</gene>
<evidence type="ECO:0000256" key="1">
    <source>
        <dbReference type="SAM" id="SignalP"/>
    </source>
</evidence>
<feature type="signal peptide" evidence="1">
    <location>
        <begin position="1"/>
        <end position="20"/>
    </location>
</feature>
<dbReference type="InterPro" id="IPR036301">
    <property type="entry name" value="NIP1_sf"/>
</dbReference>
<dbReference type="Pfam" id="PF08995">
    <property type="entry name" value="NIP_1"/>
    <property type="match status" value="1"/>
</dbReference>
<name>A0A1B1H4R7_9HELO</name>
<sequence length="82" mass="8935">MKFLVLPLSLAFLQIGLVFSTPDRCRYTLCCDGALKAVSECLQESESCLVPGLCCRGKSRLTLCSYGEGGNGFQCPKGYRQC</sequence>
<keyword evidence="1" id="KW-0732">Signal</keyword>
<evidence type="ECO:0000313" key="2">
    <source>
        <dbReference type="EMBL" id="ANQ92034.1"/>
    </source>
</evidence>
<proteinExistence type="predicted"/>
<dbReference type="Gene3D" id="2.30.30.460">
    <property type="match status" value="1"/>
</dbReference>
<organism evidence="2">
    <name type="scientific">Rhynchosporium graminicola</name>
    <dbReference type="NCBI Taxonomy" id="2792576"/>
    <lineage>
        <taxon>Eukaryota</taxon>
        <taxon>Fungi</taxon>
        <taxon>Dikarya</taxon>
        <taxon>Ascomycota</taxon>
        <taxon>Pezizomycotina</taxon>
        <taxon>Leotiomycetes</taxon>
        <taxon>Helotiales</taxon>
        <taxon>Ploettnerulaceae</taxon>
        <taxon>Rhynchosporium</taxon>
    </lineage>
</organism>